<dbReference type="EMBL" id="NXLV01000022">
    <property type="protein sequence ID" value="RDU68849.1"/>
    <property type="molecule type" value="Genomic_DNA"/>
</dbReference>
<evidence type="ECO:0000256" key="3">
    <source>
        <dbReference type="ARBA" id="ARBA00023002"/>
    </source>
</evidence>
<dbReference type="InterPro" id="IPR053790">
    <property type="entry name" value="P5CR-like_CS"/>
</dbReference>
<dbReference type="Gene3D" id="3.40.50.720">
    <property type="entry name" value="NAD(P)-binding Rossmann-like Domain"/>
    <property type="match status" value="1"/>
</dbReference>
<evidence type="ECO:0000256" key="2">
    <source>
        <dbReference type="ARBA" id="ARBA00022857"/>
    </source>
</evidence>
<dbReference type="InterPro" id="IPR028939">
    <property type="entry name" value="P5C_Rdtase_cat_N"/>
</dbReference>
<evidence type="ECO:0000259" key="6">
    <source>
        <dbReference type="Pfam" id="PF03807"/>
    </source>
</evidence>
<dbReference type="SUPFAM" id="SSF51735">
    <property type="entry name" value="NAD(P)-binding Rossmann-fold domains"/>
    <property type="match status" value="1"/>
</dbReference>
<evidence type="ECO:0000313" key="8">
    <source>
        <dbReference type="EMBL" id="RDU68849.1"/>
    </source>
</evidence>
<sequence>MQSLLIVGYGNLARSILKGIEPNTYEIFVLGRDFEKSQKFAQDFPLHSITPVENIQELKEAKPIILLCIKPKGLQTFSCDFPLTLVYSVMAGVGVESIIKQFPNALAYIRAMPNIGALVKKSATALYAYAPQNSSIQEAKEHALALSLAFGNAVWVESEELIDSSIATSGSSPAFLCLVAQALIDAGVREGLNATQSSMLVKATFEGFAELLKTLNPQEIKTLVTSPAGTTAEGLAYLEERGFKGILEQGAHRSTLKAKGKI</sequence>
<protein>
    <recommendedName>
        <fullName evidence="4">Pyrroline-5-carboxylate reductase</fullName>
        <shortName evidence="4">P5C reductase</shortName>
        <shortName evidence="4">P5CR</shortName>
        <ecNumber evidence="4">1.5.1.2</ecNumber>
    </recommendedName>
    <alternativeName>
        <fullName evidence="4">PCA reductase</fullName>
    </alternativeName>
</protein>
<accession>A0A3D8IU83</accession>
<dbReference type="GO" id="GO:0005737">
    <property type="term" value="C:cytoplasm"/>
    <property type="evidence" value="ECO:0007669"/>
    <property type="project" value="UniProtKB-SubCell"/>
</dbReference>
<comment type="function">
    <text evidence="4">Catalyzes the reduction of 1-pyrroline-5-carboxylate (PCA) to L-proline.</text>
</comment>
<keyword evidence="4" id="KW-0028">Amino-acid biosynthesis</keyword>
<organism evidence="8 9">
    <name type="scientific">Helicobacter brantae</name>
    <dbReference type="NCBI Taxonomy" id="375927"/>
    <lineage>
        <taxon>Bacteria</taxon>
        <taxon>Pseudomonadati</taxon>
        <taxon>Campylobacterota</taxon>
        <taxon>Epsilonproteobacteria</taxon>
        <taxon>Campylobacterales</taxon>
        <taxon>Helicobacteraceae</taxon>
        <taxon>Helicobacter</taxon>
    </lineage>
</organism>
<feature type="domain" description="Pyrroline-5-carboxylate reductase dimerisation" evidence="7">
    <location>
        <begin position="159"/>
        <end position="259"/>
    </location>
</feature>
<dbReference type="InterPro" id="IPR000304">
    <property type="entry name" value="Pyrroline-COOH_reductase"/>
</dbReference>
<comment type="subcellular location">
    <subcellularLocation>
        <location evidence="4">Cytoplasm</location>
    </subcellularLocation>
</comment>
<evidence type="ECO:0000256" key="4">
    <source>
        <dbReference type="HAMAP-Rule" id="MF_01925"/>
    </source>
</evidence>
<proteinExistence type="inferred from homology"/>
<dbReference type="Gene3D" id="1.10.3730.10">
    <property type="entry name" value="ProC C-terminal domain-like"/>
    <property type="match status" value="1"/>
</dbReference>
<reference evidence="8 9" key="1">
    <citation type="submission" date="2018-04" db="EMBL/GenBank/DDBJ databases">
        <title>Novel Campyloabacter and Helicobacter Species and Strains.</title>
        <authorList>
            <person name="Mannion A.J."/>
            <person name="Shen Z."/>
            <person name="Fox J.G."/>
        </authorList>
    </citation>
    <scope>NUCLEOTIDE SEQUENCE [LARGE SCALE GENOMIC DNA]</scope>
    <source>
        <strain evidence="8 9">MIT 04-9366</strain>
    </source>
</reference>
<dbReference type="Pfam" id="PF14748">
    <property type="entry name" value="P5CR_dimer"/>
    <property type="match status" value="1"/>
</dbReference>
<dbReference type="PROSITE" id="PS00521">
    <property type="entry name" value="P5CR"/>
    <property type="match status" value="1"/>
</dbReference>
<dbReference type="UniPathway" id="UPA00098">
    <property type="reaction ID" value="UER00361"/>
</dbReference>
<comment type="catalytic activity">
    <reaction evidence="4">
        <text>L-proline + NADP(+) = (S)-1-pyrroline-5-carboxylate + NADPH + 2 H(+)</text>
        <dbReference type="Rhea" id="RHEA:14109"/>
        <dbReference type="ChEBI" id="CHEBI:15378"/>
        <dbReference type="ChEBI" id="CHEBI:17388"/>
        <dbReference type="ChEBI" id="CHEBI:57783"/>
        <dbReference type="ChEBI" id="CHEBI:58349"/>
        <dbReference type="ChEBI" id="CHEBI:60039"/>
        <dbReference type="EC" id="1.5.1.2"/>
    </reaction>
</comment>
<comment type="similarity">
    <text evidence="1 4">Belongs to the pyrroline-5-carboxylate reductase family.</text>
</comment>
<dbReference type="InterPro" id="IPR008927">
    <property type="entry name" value="6-PGluconate_DH-like_C_sf"/>
</dbReference>
<dbReference type="SUPFAM" id="SSF48179">
    <property type="entry name" value="6-phosphogluconate dehydrogenase C-terminal domain-like"/>
    <property type="match status" value="1"/>
</dbReference>
<dbReference type="Pfam" id="PF03807">
    <property type="entry name" value="F420_oxidored"/>
    <property type="match status" value="1"/>
</dbReference>
<keyword evidence="3 4" id="KW-0560">Oxidoreductase</keyword>
<feature type="binding site" evidence="5">
    <location>
        <position position="54"/>
    </location>
    <ligand>
        <name>NADPH</name>
        <dbReference type="ChEBI" id="CHEBI:57783"/>
    </ligand>
</feature>
<dbReference type="PIRSF" id="PIRSF000193">
    <property type="entry name" value="Pyrrol-5-carb_rd"/>
    <property type="match status" value="1"/>
</dbReference>
<keyword evidence="2 4" id="KW-0521">NADP</keyword>
<comment type="caution">
    <text evidence="8">The sequence shown here is derived from an EMBL/GenBank/DDBJ whole genome shotgun (WGS) entry which is preliminary data.</text>
</comment>
<dbReference type="PANTHER" id="PTHR11645">
    <property type="entry name" value="PYRROLINE-5-CARBOXYLATE REDUCTASE"/>
    <property type="match status" value="1"/>
</dbReference>
<evidence type="ECO:0000259" key="7">
    <source>
        <dbReference type="Pfam" id="PF14748"/>
    </source>
</evidence>
<comment type="pathway">
    <text evidence="4">Amino-acid biosynthesis; L-proline biosynthesis; L-proline from L-glutamate 5-semialdehyde: step 1/1.</text>
</comment>
<keyword evidence="4" id="KW-0641">Proline biosynthesis</keyword>
<keyword evidence="9" id="KW-1185">Reference proteome</keyword>
<evidence type="ECO:0000256" key="5">
    <source>
        <dbReference type="PIRSR" id="PIRSR000193-1"/>
    </source>
</evidence>
<dbReference type="InterPro" id="IPR036291">
    <property type="entry name" value="NAD(P)-bd_dom_sf"/>
</dbReference>
<comment type="catalytic activity">
    <reaction evidence="4">
        <text>L-proline + NAD(+) = (S)-1-pyrroline-5-carboxylate + NADH + 2 H(+)</text>
        <dbReference type="Rhea" id="RHEA:14105"/>
        <dbReference type="ChEBI" id="CHEBI:15378"/>
        <dbReference type="ChEBI" id="CHEBI:17388"/>
        <dbReference type="ChEBI" id="CHEBI:57540"/>
        <dbReference type="ChEBI" id="CHEBI:57945"/>
        <dbReference type="ChEBI" id="CHEBI:60039"/>
        <dbReference type="EC" id="1.5.1.2"/>
    </reaction>
</comment>
<dbReference type="AlphaFoldDB" id="A0A3D8IU83"/>
<dbReference type="InterPro" id="IPR029036">
    <property type="entry name" value="P5CR_dimer"/>
</dbReference>
<name>A0A3D8IU83_9HELI</name>
<dbReference type="GO" id="GO:0055129">
    <property type="term" value="P:L-proline biosynthetic process"/>
    <property type="evidence" value="ECO:0007669"/>
    <property type="project" value="UniProtKB-UniRule"/>
</dbReference>
<evidence type="ECO:0000313" key="9">
    <source>
        <dbReference type="Proteomes" id="UP000257045"/>
    </source>
</evidence>
<dbReference type="RefSeq" id="WP_115570174.1">
    <property type="nucleotide sequence ID" value="NZ_NXLV01000022.1"/>
</dbReference>
<gene>
    <name evidence="4" type="primary">proC</name>
    <name evidence="8" type="ORF">CQA58_07925</name>
</gene>
<dbReference type="HAMAP" id="MF_01925">
    <property type="entry name" value="P5C_reductase"/>
    <property type="match status" value="1"/>
</dbReference>
<feature type="domain" description="Pyrroline-5-carboxylate reductase catalytic N-terminal" evidence="6">
    <location>
        <begin position="6"/>
        <end position="75"/>
    </location>
</feature>
<keyword evidence="4" id="KW-0963">Cytoplasm</keyword>
<dbReference type="OrthoDB" id="9805754at2"/>
<dbReference type="Proteomes" id="UP000257045">
    <property type="component" value="Unassembled WGS sequence"/>
</dbReference>
<dbReference type="GO" id="GO:0004735">
    <property type="term" value="F:pyrroline-5-carboxylate reductase activity"/>
    <property type="evidence" value="ECO:0007669"/>
    <property type="project" value="UniProtKB-UniRule"/>
</dbReference>
<dbReference type="PANTHER" id="PTHR11645:SF0">
    <property type="entry name" value="PYRROLINE-5-CARBOXYLATE REDUCTASE 3"/>
    <property type="match status" value="1"/>
</dbReference>
<evidence type="ECO:0000256" key="1">
    <source>
        <dbReference type="ARBA" id="ARBA00005525"/>
    </source>
</evidence>
<dbReference type="EC" id="1.5.1.2" evidence="4"/>